<organism evidence="2 3">
    <name type="scientific">Tachysurus vachellii</name>
    <name type="common">Darkbarbel catfish</name>
    <name type="synonym">Pelteobagrus vachellii</name>
    <dbReference type="NCBI Taxonomy" id="175792"/>
    <lineage>
        <taxon>Eukaryota</taxon>
        <taxon>Metazoa</taxon>
        <taxon>Chordata</taxon>
        <taxon>Craniata</taxon>
        <taxon>Vertebrata</taxon>
        <taxon>Euteleostomi</taxon>
        <taxon>Actinopterygii</taxon>
        <taxon>Neopterygii</taxon>
        <taxon>Teleostei</taxon>
        <taxon>Ostariophysi</taxon>
        <taxon>Siluriformes</taxon>
        <taxon>Bagridae</taxon>
        <taxon>Tachysurus</taxon>
    </lineage>
</organism>
<dbReference type="AlphaFoldDB" id="A0AA88MQX3"/>
<gene>
    <name evidence="2" type="ORF">Q7C36_011520</name>
</gene>
<evidence type="ECO:0000313" key="2">
    <source>
        <dbReference type="EMBL" id="KAK2843305.1"/>
    </source>
</evidence>
<reference evidence="2" key="1">
    <citation type="submission" date="2023-08" db="EMBL/GenBank/DDBJ databases">
        <title>Pelteobagrus vachellii genome.</title>
        <authorList>
            <person name="Liu H."/>
        </authorList>
    </citation>
    <scope>NUCLEOTIDE SEQUENCE</scope>
    <source>
        <strain evidence="2">PRFRI_2022a</strain>
        <tissue evidence="2">Muscle</tissue>
    </source>
</reference>
<evidence type="ECO:0000256" key="1">
    <source>
        <dbReference type="SAM" id="MobiDB-lite"/>
    </source>
</evidence>
<keyword evidence="3" id="KW-1185">Reference proteome</keyword>
<comment type="caution">
    <text evidence="2">The sequence shown here is derived from an EMBL/GenBank/DDBJ whole genome shotgun (WGS) entry which is preliminary data.</text>
</comment>
<proteinExistence type="predicted"/>
<feature type="compositionally biased region" description="Polar residues" evidence="1">
    <location>
        <begin position="58"/>
        <end position="69"/>
    </location>
</feature>
<name>A0AA88MQX3_TACVA</name>
<evidence type="ECO:0000313" key="3">
    <source>
        <dbReference type="Proteomes" id="UP001187315"/>
    </source>
</evidence>
<dbReference type="Proteomes" id="UP001187315">
    <property type="component" value="Unassembled WGS sequence"/>
</dbReference>
<protein>
    <submittedName>
        <fullName evidence="2">Uncharacterized protein</fullName>
    </submittedName>
</protein>
<dbReference type="EMBL" id="JAVHJS010000011">
    <property type="protein sequence ID" value="KAK2843305.1"/>
    <property type="molecule type" value="Genomic_DNA"/>
</dbReference>
<feature type="region of interest" description="Disordered" evidence="1">
    <location>
        <begin position="40"/>
        <end position="69"/>
    </location>
</feature>
<sequence length="95" mass="10280">MTFLQGSTAQKVYSSRARKEIQVNSGSSCFLTAIKPRQSSFGSRPRRLCEEPQVPRLPTSSPGEKKVTANTTRHVQLAGHTAMLPEASVPPPACV</sequence>
<accession>A0AA88MQX3</accession>